<evidence type="ECO:0000256" key="22">
    <source>
        <dbReference type="ARBA" id="ARBA00042040"/>
    </source>
</evidence>
<reference evidence="29" key="2">
    <citation type="submission" date="2025-08" db="UniProtKB">
        <authorList>
            <consortium name="Ensembl"/>
        </authorList>
    </citation>
    <scope>IDENTIFICATION</scope>
</reference>
<dbReference type="Pfam" id="PF01545">
    <property type="entry name" value="Cation_efflux"/>
    <property type="match status" value="1"/>
</dbReference>
<feature type="domain" description="Cation efflux protein transmembrane" evidence="27">
    <location>
        <begin position="67"/>
        <end position="282"/>
    </location>
</feature>
<evidence type="ECO:0000256" key="20">
    <source>
        <dbReference type="ARBA" id="ARBA00037129"/>
    </source>
</evidence>
<dbReference type="AlphaFoldDB" id="A0A8D3BMT9"/>
<comment type="subcellular location">
    <subcellularLocation>
        <location evidence="3">Cytoplasmic vesicle</location>
        <location evidence="3">Secretory vesicle</location>
        <location evidence="3">Synaptic vesicle membrane</location>
        <topology evidence="3">Multi-pass membrane protein</topology>
    </subcellularLocation>
    <subcellularLocation>
        <location evidence="1">Late endosome membrane</location>
        <topology evidence="1">Multi-pass membrane protein</topology>
    </subcellularLocation>
    <subcellularLocation>
        <location evidence="2">Lysosome membrane</location>
        <topology evidence="2">Multi-pass membrane protein</topology>
    </subcellularLocation>
    <subcellularLocation>
        <location evidence="19">Synapse</location>
        <location evidence="19">Synaptosome</location>
    </subcellularLocation>
</comment>
<evidence type="ECO:0000256" key="21">
    <source>
        <dbReference type="ARBA" id="ARBA00040652"/>
    </source>
</evidence>
<dbReference type="GO" id="GO:0005886">
    <property type="term" value="C:plasma membrane"/>
    <property type="evidence" value="ECO:0007669"/>
    <property type="project" value="TreeGrafter"/>
</dbReference>
<dbReference type="GeneTree" id="ENSGT00940000156072"/>
<evidence type="ECO:0000256" key="1">
    <source>
        <dbReference type="ARBA" id="ARBA00004107"/>
    </source>
</evidence>
<dbReference type="InterPro" id="IPR027469">
    <property type="entry name" value="Cation_efflux_TMD_sf"/>
</dbReference>
<dbReference type="InterPro" id="IPR002524">
    <property type="entry name" value="Cation_efflux"/>
</dbReference>
<evidence type="ECO:0000256" key="23">
    <source>
        <dbReference type="ARBA" id="ARBA00042216"/>
    </source>
</evidence>
<dbReference type="Proteomes" id="UP000694558">
    <property type="component" value="Chromosome 17"/>
</dbReference>
<gene>
    <name evidence="29" type="primary">LOC118286805</name>
</gene>
<evidence type="ECO:0000259" key="27">
    <source>
        <dbReference type="Pfam" id="PF01545"/>
    </source>
</evidence>
<dbReference type="Ensembl" id="ENSSMAT00000065668.1">
    <property type="protein sequence ID" value="ENSSMAP00000036347.1"/>
    <property type="gene ID" value="ENSSMAG00000012450.2"/>
</dbReference>
<keyword evidence="14" id="KW-0770">Synapse</keyword>
<feature type="transmembrane region" description="Helical" evidence="26">
    <location>
        <begin position="97"/>
        <end position="116"/>
    </location>
</feature>
<protein>
    <recommendedName>
        <fullName evidence="21">Probable proton-coupled zinc antiporter SLC30A3</fullName>
    </recommendedName>
    <alternativeName>
        <fullName evidence="23">Solute carrier family 30 member 3</fullName>
    </alternativeName>
    <alternativeName>
        <fullName evidence="22">Zinc transporter 3</fullName>
    </alternativeName>
</protein>
<feature type="domain" description="Cation efflux protein cytoplasmic" evidence="28">
    <location>
        <begin position="292"/>
        <end position="331"/>
    </location>
</feature>
<dbReference type="PANTHER" id="PTHR11562:SF30">
    <property type="entry name" value="PROTON-COUPLED ZINC ANTIPORTER SLC30A3-RELATED"/>
    <property type="match status" value="1"/>
</dbReference>
<feature type="region of interest" description="Disordered" evidence="25">
    <location>
        <begin position="194"/>
        <end position="213"/>
    </location>
</feature>
<evidence type="ECO:0000259" key="28">
    <source>
        <dbReference type="Pfam" id="PF16916"/>
    </source>
</evidence>
<evidence type="ECO:0000256" key="18">
    <source>
        <dbReference type="ARBA" id="ARBA00023329"/>
    </source>
</evidence>
<evidence type="ECO:0000256" key="11">
    <source>
        <dbReference type="ARBA" id="ARBA00022833"/>
    </source>
</evidence>
<dbReference type="GO" id="GO:0043005">
    <property type="term" value="C:neuron projection"/>
    <property type="evidence" value="ECO:0007669"/>
    <property type="project" value="UniProtKB-KW"/>
</dbReference>
<keyword evidence="18" id="KW-0968">Cytoplasmic vesicle</keyword>
<dbReference type="Gene3D" id="1.20.1510.10">
    <property type="entry name" value="Cation efflux protein transmembrane domain"/>
    <property type="match status" value="1"/>
</dbReference>
<feature type="transmembrane region" description="Helical" evidence="26">
    <location>
        <begin position="254"/>
        <end position="273"/>
    </location>
</feature>
<feature type="transmembrane region" description="Helical" evidence="26">
    <location>
        <begin position="168"/>
        <end position="189"/>
    </location>
</feature>
<evidence type="ECO:0000313" key="30">
    <source>
        <dbReference type="Proteomes" id="UP000694558"/>
    </source>
</evidence>
<keyword evidence="13 26" id="KW-1133">Transmembrane helix</keyword>
<evidence type="ECO:0000256" key="2">
    <source>
        <dbReference type="ARBA" id="ARBA00004155"/>
    </source>
</evidence>
<dbReference type="GO" id="GO:0005765">
    <property type="term" value="C:lysosomal membrane"/>
    <property type="evidence" value="ECO:0007669"/>
    <property type="project" value="UniProtKB-SubCell"/>
</dbReference>
<keyword evidence="8 26" id="KW-0812">Transmembrane</keyword>
<feature type="transmembrane region" description="Helical" evidence="26">
    <location>
        <begin position="294"/>
        <end position="314"/>
    </location>
</feature>
<dbReference type="GO" id="GO:0010043">
    <property type="term" value="P:response to zinc ion"/>
    <property type="evidence" value="ECO:0007669"/>
    <property type="project" value="TreeGrafter"/>
</dbReference>
<evidence type="ECO:0000256" key="25">
    <source>
        <dbReference type="SAM" id="MobiDB-lite"/>
    </source>
</evidence>
<evidence type="ECO:0000256" key="26">
    <source>
        <dbReference type="SAM" id="Phobius"/>
    </source>
</evidence>
<evidence type="ECO:0000256" key="4">
    <source>
        <dbReference type="ARBA" id="ARBA00008873"/>
    </source>
</evidence>
<evidence type="ECO:0000256" key="15">
    <source>
        <dbReference type="ARBA" id="ARBA00023065"/>
    </source>
</evidence>
<keyword evidence="11" id="KW-0862">Zinc</keyword>
<dbReference type="NCBIfam" id="TIGR01297">
    <property type="entry name" value="CDF"/>
    <property type="match status" value="1"/>
</dbReference>
<dbReference type="GO" id="GO:0046872">
    <property type="term" value="F:metal ion binding"/>
    <property type="evidence" value="ECO:0007669"/>
    <property type="project" value="UniProtKB-KW"/>
</dbReference>
<dbReference type="GO" id="GO:0030658">
    <property type="term" value="C:transport vesicle membrane"/>
    <property type="evidence" value="ECO:0007669"/>
    <property type="project" value="UniProtKB-SubCell"/>
</dbReference>
<keyword evidence="5" id="KW-0813">Transport</keyword>
<keyword evidence="9" id="KW-0479">Metal-binding</keyword>
<name>A0A8D3BMT9_SCOMX</name>
<evidence type="ECO:0000256" key="8">
    <source>
        <dbReference type="ARBA" id="ARBA00022692"/>
    </source>
</evidence>
<evidence type="ECO:0000256" key="24">
    <source>
        <dbReference type="ARBA" id="ARBA00048349"/>
    </source>
</evidence>
<dbReference type="GO" id="GO:0045202">
    <property type="term" value="C:synapse"/>
    <property type="evidence" value="ECO:0007669"/>
    <property type="project" value="UniProtKB-SubCell"/>
</dbReference>
<evidence type="ECO:0000256" key="13">
    <source>
        <dbReference type="ARBA" id="ARBA00022989"/>
    </source>
</evidence>
<feature type="transmembrane region" description="Helical" evidence="26">
    <location>
        <begin position="223"/>
        <end position="248"/>
    </location>
</feature>
<dbReference type="SUPFAM" id="SSF161111">
    <property type="entry name" value="Cation efflux protein transmembrane domain-like"/>
    <property type="match status" value="1"/>
</dbReference>
<evidence type="ECO:0000256" key="17">
    <source>
        <dbReference type="ARBA" id="ARBA00023228"/>
    </source>
</evidence>
<keyword evidence="10" id="KW-0967">Endosome</keyword>
<comment type="function">
    <text evidence="20">Probable proton-coupled zinc ion antiporter mediating the import of zinc from cytoplasm into synaptic vesicles and participating to cellular zinc ion homeostasis in the brain.</text>
</comment>
<keyword evidence="17" id="KW-0458">Lysosome</keyword>
<proteinExistence type="inferred from homology"/>
<evidence type="ECO:0000256" key="5">
    <source>
        <dbReference type="ARBA" id="ARBA00022448"/>
    </source>
</evidence>
<keyword evidence="6" id="KW-0050">Antiport</keyword>
<comment type="similarity">
    <text evidence="4">Belongs to the cation diffusion facilitator (CDF) transporter (TC 2.A.4) family. SLC30A subfamily.</text>
</comment>
<evidence type="ECO:0000256" key="3">
    <source>
        <dbReference type="ARBA" id="ARBA00004644"/>
    </source>
</evidence>
<evidence type="ECO:0000256" key="9">
    <source>
        <dbReference type="ARBA" id="ARBA00022723"/>
    </source>
</evidence>
<evidence type="ECO:0000256" key="16">
    <source>
        <dbReference type="ARBA" id="ARBA00023136"/>
    </source>
</evidence>
<keyword evidence="15" id="KW-0406">Ion transport</keyword>
<evidence type="ECO:0000256" key="10">
    <source>
        <dbReference type="ARBA" id="ARBA00022753"/>
    </source>
</evidence>
<dbReference type="GO" id="GO:0005385">
    <property type="term" value="F:zinc ion transmembrane transporter activity"/>
    <property type="evidence" value="ECO:0007669"/>
    <property type="project" value="TreeGrafter"/>
</dbReference>
<evidence type="ECO:0000256" key="19">
    <source>
        <dbReference type="ARBA" id="ARBA00034102"/>
    </source>
</evidence>
<evidence type="ECO:0000256" key="14">
    <source>
        <dbReference type="ARBA" id="ARBA00023018"/>
    </source>
</evidence>
<reference evidence="29" key="1">
    <citation type="submission" date="2023-05" db="EMBL/GenBank/DDBJ databases">
        <title>High-quality long-read genome of Scophthalmus maximus.</title>
        <authorList>
            <person name="Lien S."/>
            <person name="Martinez P."/>
        </authorList>
    </citation>
    <scope>NUCLEOTIDE SEQUENCE [LARGE SCALE GENOMIC DNA]</scope>
</reference>
<accession>A0A8D3BMT9</accession>
<dbReference type="InterPro" id="IPR050681">
    <property type="entry name" value="CDF/SLC30A"/>
</dbReference>
<dbReference type="GO" id="GO:0031902">
    <property type="term" value="C:late endosome membrane"/>
    <property type="evidence" value="ECO:0007669"/>
    <property type="project" value="UniProtKB-SubCell"/>
</dbReference>
<evidence type="ECO:0000313" key="29">
    <source>
        <dbReference type="Ensembl" id="ENSSMAP00000036347.1"/>
    </source>
</evidence>
<comment type="catalytic activity">
    <reaction evidence="24">
        <text>Zn(2+)(in) + 2 H(+)(out) = Zn(2+)(out) + 2 H(+)(in)</text>
        <dbReference type="Rhea" id="RHEA:72627"/>
        <dbReference type="ChEBI" id="CHEBI:15378"/>
        <dbReference type="ChEBI" id="CHEBI:29105"/>
    </reaction>
</comment>
<dbReference type="GO" id="GO:0015297">
    <property type="term" value="F:antiporter activity"/>
    <property type="evidence" value="ECO:0007669"/>
    <property type="project" value="UniProtKB-KW"/>
</dbReference>
<evidence type="ECO:0000256" key="12">
    <source>
        <dbReference type="ARBA" id="ARBA00022906"/>
    </source>
</evidence>
<keyword evidence="16 26" id="KW-0472">Membrane</keyword>
<sequence>MESPTDSEKQHLIEDQVEQLGWTVALEENFSRSELGDDASSALALCQPDDATSAAERDARLVARRKLFIACALTLVFMIGEVIGGYAAHSLAIMTDAAHLLTDFGSILISIFSLWISSRPRTQTMTFGWHRAEILGMLLSVVTIWALTATLLLSAAQRIRDGDYDIDSRIMLMTSGCAVGINVLMVLILHQSGAPHGHSHGSRQQQRRGDVERRRHGNASVRAAFVHVVGDLVQSVGVLLAAAVIHIWPECKVADPICTFLFSVLVLGTTFPVTKDILRILMEGSPRDVPLSRVRELLLLSVGGVVAVHSLHVWSLNMSNALLSVHVVTGDDENKHCCLFVLHTVGAPDDVAPRSKFIIFVKTLNCVHCTMNDSFVALVLTHFNLKRNY</sequence>
<dbReference type="Pfam" id="PF16916">
    <property type="entry name" value="ZT_dimer"/>
    <property type="match status" value="1"/>
</dbReference>
<dbReference type="FunFam" id="1.20.1510.10:FF:000002">
    <property type="entry name" value="zinc transporter 3 isoform X1"/>
    <property type="match status" value="1"/>
</dbReference>
<organism evidence="29 30">
    <name type="scientific">Scophthalmus maximus</name>
    <name type="common">Turbot</name>
    <name type="synonym">Psetta maxima</name>
    <dbReference type="NCBI Taxonomy" id="52904"/>
    <lineage>
        <taxon>Eukaryota</taxon>
        <taxon>Metazoa</taxon>
        <taxon>Chordata</taxon>
        <taxon>Craniata</taxon>
        <taxon>Vertebrata</taxon>
        <taxon>Euteleostomi</taxon>
        <taxon>Actinopterygii</taxon>
        <taxon>Neopterygii</taxon>
        <taxon>Teleostei</taxon>
        <taxon>Neoteleostei</taxon>
        <taxon>Acanthomorphata</taxon>
        <taxon>Carangaria</taxon>
        <taxon>Pleuronectiformes</taxon>
        <taxon>Pleuronectoidei</taxon>
        <taxon>Scophthalmidae</taxon>
        <taxon>Scophthalmus</taxon>
    </lineage>
</organism>
<evidence type="ECO:0000256" key="6">
    <source>
        <dbReference type="ARBA" id="ARBA00022449"/>
    </source>
</evidence>
<feature type="transmembrane region" description="Helical" evidence="26">
    <location>
        <begin position="67"/>
        <end position="91"/>
    </location>
</feature>
<dbReference type="PANTHER" id="PTHR11562">
    <property type="entry name" value="CATION EFFLUX PROTEIN/ ZINC TRANSPORTER"/>
    <property type="match status" value="1"/>
</dbReference>
<keyword evidence="7" id="KW-0771">Synaptosome</keyword>
<dbReference type="InterPro" id="IPR027470">
    <property type="entry name" value="Cation_efflux_CTD"/>
</dbReference>
<keyword evidence="12" id="KW-0864">Zinc transport</keyword>
<evidence type="ECO:0000256" key="7">
    <source>
        <dbReference type="ARBA" id="ARBA00022599"/>
    </source>
</evidence>
<dbReference type="InterPro" id="IPR058533">
    <property type="entry name" value="Cation_efflux_TM"/>
</dbReference>
<feature type="transmembrane region" description="Helical" evidence="26">
    <location>
        <begin position="137"/>
        <end position="156"/>
    </location>
</feature>